<dbReference type="Gene3D" id="1.20.1170.10">
    <property type="match status" value="1"/>
</dbReference>
<comment type="caution">
    <text evidence="2">The sequence shown here is derived from an EMBL/GenBank/DDBJ whole genome shotgun (WGS) entry which is preliminary data.</text>
</comment>
<name>A0ABD2X9L0_9HYME</name>
<evidence type="ECO:0000313" key="3">
    <source>
        <dbReference type="Proteomes" id="UP001627154"/>
    </source>
</evidence>
<dbReference type="AlphaFoldDB" id="A0ABD2X9L0"/>
<dbReference type="EMBL" id="JBJJXI010000045">
    <property type="protein sequence ID" value="KAL3401457.1"/>
    <property type="molecule type" value="Genomic_DNA"/>
</dbReference>
<dbReference type="Proteomes" id="UP001627154">
    <property type="component" value="Unassembled WGS sequence"/>
</dbReference>
<keyword evidence="1" id="KW-0175">Coiled coil</keyword>
<accession>A0ABD2X9L0</accession>
<feature type="coiled-coil region" evidence="1">
    <location>
        <begin position="67"/>
        <end position="129"/>
    </location>
</feature>
<organism evidence="2 3">
    <name type="scientific">Trichogramma kaykai</name>
    <dbReference type="NCBI Taxonomy" id="54128"/>
    <lineage>
        <taxon>Eukaryota</taxon>
        <taxon>Metazoa</taxon>
        <taxon>Ecdysozoa</taxon>
        <taxon>Arthropoda</taxon>
        <taxon>Hexapoda</taxon>
        <taxon>Insecta</taxon>
        <taxon>Pterygota</taxon>
        <taxon>Neoptera</taxon>
        <taxon>Endopterygota</taxon>
        <taxon>Hymenoptera</taxon>
        <taxon>Apocrita</taxon>
        <taxon>Proctotrupomorpha</taxon>
        <taxon>Chalcidoidea</taxon>
        <taxon>Trichogrammatidae</taxon>
        <taxon>Trichogramma</taxon>
    </lineage>
</organism>
<dbReference type="SUPFAM" id="SSF58100">
    <property type="entry name" value="Bacterial hemolysins"/>
    <property type="match status" value="1"/>
</dbReference>
<evidence type="ECO:0000256" key="1">
    <source>
        <dbReference type="SAM" id="Coils"/>
    </source>
</evidence>
<reference evidence="2 3" key="1">
    <citation type="journal article" date="2024" name="bioRxiv">
        <title>A reference genome for Trichogramma kaykai: A tiny desert-dwelling parasitoid wasp with competing sex-ratio distorters.</title>
        <authorList>
            <person name="Culotta J."/>
            <person name="Lindsey A.R."/>
        </authorList>
    </citation>
    <scope>NUCLEOTIDE SEQUENCE [LARGE SCALE GENOMIC DNA]</scope>
    <source>
        <strain evidence="2 3">KSX58</strain>
    </source>
</reference>
<gene>
    <name evidence="2" type="ORF">TKK_005297</name>
</gene>
<evidence type="ECO:0000313" key="2">
    <source>
        <dbReference type="EMBL" id="KAL3401457.1"/>
    </source>
</evidence>
<evidence type="ECO:0008006" key="4">
    <source>
        <dbReference type="Google" id="ProtNLM"/>
    </source>
</evidence>
<protein>
    <recommendedName>
        <fullName evidence="4">Kinetochore protein SPC25</fullName>
    </recommendedName>
</protein>
<sequence length="249" mass="29459">MTMTEHDELLSVDLESILLNSDQMNAYIKKLKDNCAKFQKKLEQGVHDTISKSSEHAKQYEYSSNALSRLTHQMDELKTQYERIKTEQKINEKKTSNIIKEVEKAKASIESLNEKHTNVISRIVDLEEEDQKSKDKLKKQWGALKKSYKWYKDILDVHIDSKMIDSVEHVTVTFFWSENPTNHNYFVELINRDNCWKVNKIQPELTVEQKHQLEHVIKFSKQSEVCNVTLLLYELRKFFIKIYLDSNIS</sequence>
<keyword evidence="3" id="KW-1185">Reference proteome</keyword>
<proteinExistence type="predicted"/>